<protein>
    <recommendedName>
        <fullName evidence="4">ATP-binding protein</fullName>
    </recommendedName>
</protein>
<feature type="region of interest" description="Disordered" evidence="1">
    <location>
        <begin position="228"/>
        <end position="249"/>
    </location>
</feature>
<name>A0A1E5XRI4_9HYPH</name>
<sequence>MSGAVETAARSSSPKLMPRPDASIDAVDLILAPVPEAARPVRRPRPPPPPSTNDLLAQLVRTQVPQPPRADEPPVDIAERDRAIDDVVRELLEDRDAAYRSVAVLYQDFLVRCRIRRVPGEALALPAFRRKLAVVRAGVAEETAQSETWQTALSLSTQLADDVQGVFLVLARAALEGLPCPSDAALARAYGTHSTGRARRLLAYFEERGLLVVRMDLRNQRIVAFPDLSTETAPGNPDAPDYDDRAAAE</sequence>
<feature type="region of interest" description="Disordered" evidence="1">
    <location>
        <begin position="35"/>
        <end position="54"/>
    </location>
</feature>
<feature type="region of interest" description="Disordered" evidence="1">
    <location>
        <begin position="1"/>
        <end position="21"/>
    </location>
</feature>
<comment type="caution">
    <text evidence="2">The sequence shown here is derived from an EMBL/GenBank/DDBJ whole genome shotgun (WGS) entry which is preliminary data.</text>
</comment>
<proteinExistence type="predicted"/>
<evidence type="ECO:0000313" key="2">
    <source>
        <dbReference type="EMBL" id="OEO31200.1"/>
    </source>
</evidence>
<keyword evidence="3" id="KW-1185">Reference proteome</keyword>
<dbReference type="Proteomes" id="UP000095463">
    <property type="component" value="Unassembled WGS sequence"/>
</dbReference>
<dbReference type="EMBL" id="LAJE02000167">
    <property type="protein sequence ID" value="OEO31200.1"/>
    <property type="molecule type" value="Genomic_DNA"/>
</dbReference>
<accession>A0A1E5XRI4</accession>
<organism evidence="2 3">
    <name type="scientific">Devosia insulae DS-56</name>
    <dbReference type="NCBI Taxonomy" id="1116389"/>
    <lineage>
        <taxon>Bacteria</taxon>
        <taxon>Pseudomonadati</taxon>
        <taxon>Pseudomonadota</taxon>
        <taxon>Alphaproteobacteria</taxon>
        <taxon>Hyphomicrobiales</taxon>
        <taxon>Devosiaceae</taxon>
        <taxon>Devosia</taxon>
    </lineage>
</organism>
<dbReference type="AlphaFoldDB" id="A0A1E5XRI4"/>
<evidence type="ECO:0000256" key="1">
    <source>
        <dbReference type="SAM" id="MobiDB-lite"/>
    </source>
</evidence>
<evidence type="ECO:0008006" key="4">
    <source>
        <dbReference type="Google" id="ProtNLM"/>
    </source>
</evidence>
<gene>
    <name evidence="2" type="ORF">VW23_017710</name>
</gene>
<evidence type="ECO:0000313" key="3">
    <source>
        <dbReference type="Proteomes" id="UP000095463"/>
    </source>
</evidence>
<reference evidence="2 3" key="1">
    <citation type="journal article" date="2015" name="Genome Announc.">
        <title>Genome Assemblies of Three Soil-Associated Devosia species: D. insulae, D. limi, and D. soli.</title>
        <authorList>
            <person name="Hassan Y.I."/>
            <person name="Lepp D."/>
            <person name="Zhou T."/>
        </authorList>
    </citation>
    <scope>NUCLEOTIDE SEQUENCE [LARGE SCALE GENOMIC DNA]</scope>
    <source>
        <strain evidence="2 3">DS-56</strain>
    </source>
</reference>